<gene>
    <name evidence="3" type="ORF">F888_02244</name>
</gene>
<proteinExistence type="predicted"/>
<dbReference type="GO" id="GO:0015074">
    <property type="term" value="P:DNA integration"/>
    <property type="evidence" value="ECO:0007669"/>
    <property type="project" value="InterPro"/>
</dbReference>
<reference evidence="3 4" key="1">
    <citation type="submission" date="2013-02" db="EMBL/GenBank/DDBJ databases">
        <title>The Genome Sequence of Acinetobacter sp. NIPH 3623.</title>
        <authorList>
            <consortium name="The Broad Institute Genome Sequencing Platform"/>
            <consortium name="The Broad Institute Genome Sequencing Center for Infectious Disease"/>
            <person name="Cerqueira G."/>
            <person name="Feldgarden M."/>
            <person name="Courvalin P."/>
            <person name="Perichon B."/>
            <person name="Grillot-Courvalin C."/>
            <person name="Clermont D."/>
            <person name="Rocha E."/>
            <person name="Yoon E.-J."/>
            <person name="Nemec A."/>
            <person name="Walker B."/>
            <person name="Young S.K."/>
            <person name="Zeng Q."/>
            <person name="Gargeya S."/>
            <person name="Fitzgerald M."/>
            <person name="Haas B."/>
            <person name="Abouelleil A."/>
            <person name="Alvarado L."/>
            <person name="Arachchi H.M."/>
            <person name="Berlin A.M."/>
            <person name="Chapman S.B."/>
            <person name="Dewar J."/>
            <person name="Goldberg J."/>
            <person name="Griggs A."/>
            <person name="Gujja S."/>
            <person name="Hansen M."/>
            <person name="Howarth C."/>
            <person name="Imamovic A."/>
            <person name="Larimer J."/>
            <person name="McCowan C."/>
            <person name="Murphy C."/>
            <person name="Neiman D."/>
            <person name="Pearson M."/>
            <person name="Priest M."/>
            <person name="Roberts A."/>
            <person name="Saif S."/>
            <person name="Shea T."/>
            <person name="Sisk P."/>
            <person name="Sykes S."/>
            <person name="Wortman J."/>
            <person name="Nusbaum C."/>
            <person name="Birren B."/>
        </authorList>
    </citation>
    <scope>NUCLEOTIDE SEQUENCE [LARGE SCALE GENOMIC DNA]</scope>
    <source>
        <strain evidence="3 4">NIPH 3623</strain>
    </source>
</reference>
<organism evidence="3 4">
    <name type="scientific">Acinetobacter courvalinii</name>
    <dbReference type="NCBI Taxonomy" id="280147"/>
    <lineage>
        <taxon>Bacteria</taxon>
        <taxon>Pseudomonadati</taxon>
        <taxon>Pseudomonadota</taxon>
        <taxon>Gammaproteobacteria</taxon>
        <taxon>Moraxellales</taxon>
        <taxon>Moraxellaceae</taxon>
        <taxon>Acinetobacter</taxon>
    </lineage>
</organism>
<evidence type="ECO:0000259" key="2">
    <source>
        <dbReference type="Pfam" id="PF00589"/>
    </source>
</evidence>
<sequence>MLFIKTIQLSKKKFIQNRIVLLFDTTTTSPCLYPLLYSLTALRFQSFATQQSDMLAIKLWYEFWFLKYSTLFCESFFSSGYTPEVYVYEIDNFIVFLENNKKLEMNLIRLRSNTDVNYKTITQRLRSVIKFFVFLLDEYWNIRNQDLTIKEITNHRKKIDRFLLNKKKIFGKFSQRSLTVKNTINHSFKSLSNDMVASLYEVIRPDQKNKTNPNNPFSTQPHQLRNFLIIHLMLNYGLRVGELMLLTEKSIKKSINSDSYSLIVTNTDDENDTRMRKPSIKNEQSYRVIKLNKKDYNFLVMYINYIRSCGESDILFTSLKPPYSPLSYSAINIIFNKIDKVFRYLHPIYFDNNKVDSIHKITPHVCRHTWAYITLAFAIKKYQAKGLIDNDENMQQAQEDLRVLGGWSANSIMPSYYAKRFIVDSANLLNLKRISEELLE</sequence>
<evidence type="ECO:0000313" key="4">
    <source>
        <dbReference type="Proteomes" id="UP000013200"/>
    </source>
</evidence>
<dbReference type="InterPro" id="IPR011010">
    <property type="entry name" value="DNA_brk_join_enz"/>
</dbReference>
<dbReference type="PATRIC" id="fig|1217698.3.peg.2187"/>
<accession>N9PU03</accession>
<dbReference type="STRING" id="1217698.F888_02244"/>
<keyword evidence="1" id="KW-0233">DNA recombination</keyword>
<dbReference type="HOGENOM" id="CLU_048231_3_1_6"/>
<dbReference type="AlphaFoldDB" id="N9PU03"/>
<dbReference type="CDD" id="cd00397">
    <property type="entry name" value="DNA_BRE_C"/>
    <property type="match status" value="1"/>
</dbReference>
<name>N9PU03_9GAMM</name>
<evidence type="ECO:0000313" key="3">
    <source>
        <dbReference type="EMBL" id="ENX36908.1"/>
    </source>
</evidence>
<dbReference type="Pfam" id="PF00589">
    <property type="entry name" value="Phage_integrase"/>
    <property type="match status" value="1"/>
</dbReference>
<dbReference type="Gene3D" id="1.10.443.10">
    <property type="entry name" value="Intergrase catalytic core"/>
    <property type="match status" value="1"/>
</dbReference>
<feature type="domain" description="Tyr recombinase" evidence="2">
    <location>
        <begin position="218"/>
        <end position="372"/>
    </location>
</feature>
<dbReference type="RefSeq" id="WP_005285822.1">
    <property type="nucleotide sequence ID" value="NZ_BMDA01000001.1"/>
</dbReference>
<dbReference type="InterPro" id="IPR002104">
    <property type="entry name" value="Integrase_catalytic"/>
</dbReference>
<dbReference type="SUPFAM" id="SSF56349">
    <property type="entry name" value="DNA breaking-rejoining enzymes"/>
    <property type="match status" value="1"/>
</dbReference>
<keyword evidence="4" id="KW-1185">Reference proteome</keyword>
<dbReference type="GO" id="GO:0003677">
    <property type="term" value="F:DNA binding"/>
    <property type="evidence" value="ECO:0007669"/>
    <property type="project" value="InterPro"/>
</dbReference>
<dbReference type="InterPro" id="IPR013762">
    <property type="entry name" value="Integrase-like_cat_sf"/>
</dbReference>
<comment type="caution">
    <text evidence="3">The sequence shown here is derived from an EMBL/GenBank/DDBJ whole genome shotgun (WGS) entry which is preliminary data.</text>
</comment>
<dbReference type="EMBL" id="APSA01000007">
    <property type="protein sequence ID" value="ENX36908.1"/>
    <property type="molecule type" value="Genomic_DNA"/>
</dbReference>
<dbReference type="GO" id="GO:0006310">
    <property type="term" value="P:DNA recombination"/>
    <property type="evidence" value="ECO:0007669"/>
    <property type="project" value="UniProtKB-KW"/>
</dbReference>
<protein>
    <recommendedName>
        <fullName evidence="2">Tyr recombinase domain-containing protein</fullName>
    </recommendedName>
</protein>
<dbReference type="GeneID" id="80103642"/>
<evidence type="ECO:0000256" key="1">
    <source>
        <dbReference type="ARBA" id="ARBA00023172"/>
    </source>
</evidence>
<dbReference type="Proteomes" id="UP000013200">
    <property type="component" value="Unassembled WGS sequence"/>
</dbReference>